<dbReference type="Gene3D" id="1.25.10.10">
    <property type="entry name" value="Leucine-rich Repeat Variant"/>
    <property type="match status" value="1"/>
</dbReference>
<protein>
    <submittedName>
        <fullName evidence="1">Uncharacterized protein</fullName>
    </submittedName>
</protein>
<evidence type="ECO:0000313" key="2">
    <source>
        <dbReference type="Proteomes" id="UP001345963"/>
    </source>
</evidence>
<evidence type="ECO:0000313" key="1">
    <source>
        <dbReference type="EMBL" id="MED6238317.1"/>
    </source>
</evidence>
<dbReference type="EMBL" id="JAHUTI010020019">
    <property type="protein sequence ID" value="MED6238317.1"/>
    <property type="molecule type" value="Genomic_DNA"/>
</dbReference>
<name>A0ABU7AJS2_9TELE</name>
<accession>A0ABU7AJS2</accession>
<reference evidence="1 2" key="1">
    <citation type="submission" date="2021-07" db="EMBL/GenBank/DDBJ databases">
        <authorList>
            <person name="Palmer J.M."/>
        </authorList>
    </citation>
    <scope>NUCLEOTIDE SEQUENCE [LARGE SCALE GENOMIC DNA]</scope>
    <source>
        <strain evidence="1 2">AT_MEX2019</strain>
        <tissue evidence="1">Muscle</tissue>
    </source>
</reference>
<gene>
    <name evidence="1" type="ORF">ATANTOWER_016905</name>
</gene>
<proteinExistence type="predicted"/>
<organism evidence="1 2">
    <name type="scientific">Ataeniobius toweri</name>
    <dbReference type="NCBI Taxonomy" id="208326"/>
    <lineage>
        <taxon>Eukaryota</taxon>
        <taxon>Metazoa</taxon>
        <taxon>Chordata</taxon>
        <taxon>Craniata</taxon>
        <taxon>Vertebrata</taxon>
        <taxon>Euteleostomi</taxon>
        <taxon>Actinopterygii</taxon>
        <taxon>Neopterygii</taxon>
        <taxon>Teleostei</taxon>
        <taxon>Neoteleostei</taxon>
        <taxon>Acanthomorphata</taxon>
        <taxon>Ovalentaria</taxon>
        <taxon>Atherinomorphae</taxon>
        <taxon>Cyprinodontiformes</taxon>
        <taxon>Goodeidae</taxon>
        <taxon>Ataeniobius</taxon>
    </lineage>
</organism>
<dbReference type="Proteomes" id="UP001345963">
    <property type="component" value="Unassembled WGS sequence"/>
</dbReference>
<comment type="caution">
    <text evidence="1">The sequence shown here is derived from an EMBL/GenBank/DDBJ whole genome shotgun (WGS) entry which is preliminary data.</text>
</comment>
<sequence length="81" mass="9057">DFIFFCDAVASWVNPNDDLREMFYKILHGFKNQVSAALCLIAGSFTMGYKTGNHPREQVTLYRGGGCKPLLVLEEGVGGRW</sequence>
<keyword evidence="2" id="KW-1185">Reference proteome</keyword>
<dbReference type="InterPro" id="IPR011989">
    <property type="entry name" value="ARM-like"/>
</dbReference>
<feature type="non-terminal residue" evidence="1">
    <location>
        <position position="1"/>
    </location>
</feature>